<dbReference type="EMBL" id="JACLCP010000001">
    <property type="protein sequence ID" value="MBC2844484.1"/>
    <property type="molecule type" value="Genomic_DNA"/>
</dbReference>
<reference evidence="2" key="1">
    <citation type="submission" date="2020-08" db="EMBL/GenBank/DDBJ databases">
        <title>Winogradskyella ouciana sp. nov., isolated from the hadal seawater of the Mariana Trench.</title>
        <authorList>
            <person name="He X."/>
        </authorList>
    </citation>
    <scope>NUCLEOTIDE SEQUENCE [LARGE SCALE GENOMIC DNA]</scope>
    <source>
        <strain evidence="2">KCTC 52348</strain>
    </source>
</reference>
<organism evidence="2 3">
    <name type="scientific">Winogradskyella flava</name>
    <dbReference type="NCBI Taxonomy" id="1884876"/>
    <lineage>
        <taxon>Bacteria</taxon>
        <taxon>Pseudomonadati</taxon>
        <taxon>Bacteroidota</taxon>
        <taxon>Flavobacteriia</taxon>
        <taxon>Flavobacteriales</taxon>
        <taxon>Flavobacteriaceae</taxon>
        <taxon>Winogradskyella</taxon>
    </lineage>
</organism>
<dbReference type="InterPro" id="IPR018317">
    <property type="entry name" value="QueC"/>
</dbReference>
<dbReference type="NCBIfam" id="TIGR03573">
    <property type="entry name" value="WbuX"/>
    <property type="match status" value="1"/>
</dbReference>
<dbReference type="GO" id="GO:0016740">
    <property type="term" value="F:transferase activity"/>
    <property type="evidence" value="ECO:0007669"/>
    <property type="project" value="UniProtKB-KW"/>
</dbReference>
<accession>A0A842IRT9</accession>
<dbReference type="Gene3D" id="3.40.50.620">
    <property type="entry name" value="HUPs"/>
    <property type="match status" value="1"/>
</dbReference>
<dbReference type="Proteomes" id="UP000533900">
    <property type="component" value="Unassembled WGS sequence"/>
</dbReference>
<gene>
    <name evidence="2" type="ORF">H7F21_05215</name>
</gene>
<proteinExistence type="predicted"/>
<name>A0A842IRT9_9FLAO</name>
<evidence type="ECO:0000313" key="2">
    <source>
        <dbReference type="EMBL" id="MBC2844484.1"/>
    </source>
</evidence>
<dbReference type="InterPro" id="IPR020022">
    <property type="entry name" value="N-acetyl_sugar_amidoTrfase"/>
</dbReference>
<dbReference type="Pfam" id="PF06508">
    <property type="entry name" value="QueC"/>
    <property type="match status" value="1"/>
</dbReference>
<keyword evidence="2" id="KW-0808">Transferase</keyword>
<keyword evidence="3" id="KW-1185">Reference proteome</keyword>
<dbReference type="RefSeq" id="WP_185788153.1">
    <property type="nucleotide sequence ID" value="NZ_JACLCP010000001.1"/>
</dbReference>
<evidence type="ECO:0000313" key="3">
    <source>
        <dbReference type="Proteomes" id="UP000533900"/>
    </source>
</evidence>
<comment type="caution">
    <text evidence="2">The sequence shown here is derived from an EMBL/GenBank/DDBJ whole genome shotgun (WGS) entry which is preliminary data.</text>
</comment>
<dbReference type="AlphaFoldDB" id="A0A842IRT9"/>
<dbReference type="SUPFAM" id="SSF52402">
    <property type="entry name" value="Adenine nucleotide alpha hydrolases-like"/>
    <property type="match status" value="1"/>
</dbReference>
<keyword evidence="1" id="KW-0671">Queuosine biosynthesis</keyword>
<dbReference type="GO" id="GO:0008616">
    <property type="term" value="P:tRNA queuosine(34) biosynthetic process"/>
    <property type="evidence" value="ECO:0007669"/>
    <property type="project" value="UniProtKB-KW"/>
</dbReference>
<evidence type="ECO:0000256" key="1">
    <source>
        <dbReference type="ARBA" id="ARBA00022785"/>
    </source>
</evidence>
<sequence length="389" mass="45114">MIIKQSKYHPDLFNGRSYQMCSKTVMDTTDLEIEFDAKGVSNHYHKYQIAAEQRLLEEPKRSKELNRIVAEIKEKGKGQKYDCLIGLSGGVDSTYVAYIVKEYGLRPLAVHFDNGWNSELAVHNVNSIIETLGFDLHTIVVNWEEFRDLQLAYLKASVIDIEVVSDHAIQATMYELAAKFKISYIISGTNIVTEQILPNSWVFKKLDYTNLKAIHKKFGNIKLKTYPRVPFYKMVKYAGINKLVPFSILDYVDYNKKDVIEVIKKELDWRDYGGKHCESLWTKFYQNYILPEKFGVDKRKAHLSTLICSGQMKREEALSILNTAPYDAEELKNDKPYILKKLGLSEQAFEDIMKTAPIPHKHYGTDVSKREKYMELTRKTQGFRKFLKS</sequence>
<protein>
    <submittedName>
        <fullName evidence="2">N-acetyl sugar amidotransferase</fullName>
    </submittedName>
</protein>
<dbReference type="InterPro" id="IPR014729">
    <property type="entry name" value="Rossmann-like_a/b/a_fold"/>
</dbReference>